<sequence length="301" mass="34304">MEKELLELIENGYESNFLDFKTKMYSRKGTPDILKDIMAMANSNHLGKKYIIMGIEDDGIGGKNPCGITPEEKVDSSTYQQFIYNNIEPDVHFNLYYRDYLGKELAIIEIGDTRDKPYVIKKDFKEIKQGLCLVRKGSTNAVANRGDFEYMYSEKSGEFELKILGNYLRATDGTALLDVSFRNLSTYPVTIISGRLLIKDSQNTIRSKHNVNGFGKEVGADFRIEILAKREFTGDLYLGFESSDCLRLSLDDTGYTDEKFIFVLQFRDSTGNEYEVTSPDVTVFAKGKCLWKVKLKNQSTK</sequence>
<dbReference type="RefSeq" id="WP_200831730.1">
    <property type="nucleotide sequence ID" value="NZ_UNRR01000018.1"/>
</dbReference>
<dbReference type="AlphaFoldDB" id="A0A383TDK1"/>
<gene>
    <name evidence="2" type="ORF">TART1_1137</name>
</gene>
<feature type="domain" description="Schlafen AlbA-2" evidence="1">
    <location>
        <begin position="14"/>
        <end position="141"/>
    </location>
</feature>
<dbReference type="InterPro" id="IPR038461">
    <property type="entry name" value="Schlafen_AlbA_2_dom_sf"/>
</dbReference>
<dbReference type="PANTHER" id="PTHR30595:SF6">
    <property type="entry name" value="SCHLAFEN ALBA-2 DOMAIN-CONTAINING PROTEIN"/>
    <property type="match status" value="1"/>
</dbReference>
<evidence type="ECO:0000313" key="3">
    <source>
        <dbReference type="Proteomes" id="UP000262072"/>
    </source>
</evidence>
<dbReference type="Gene3D" id="3.30.950.30">
    <property type="entry name" value="Schlafen, AAA domain"/>
    <property type="match status" value="1"/>
</dbReference>
<accession>A0A383TDK1</accession>
<dbReference type="Proteomes" id="UP000262072">
    <property type="component" value="Unassembled WGS sequence"/>
</dbReference>
<evidence type="ECO:0000259" key="1">
    <source>
        <dbReference type="Pfam" id="PF04326"/>
    </source>
</evidence>
<name>A0A383TDK1_9LACT</name>
<proteinExistence type="predicted"/>
<dbReference type="Pfam" id="PF04326">
    <property type="entry name" value="SLFN_AlbA_2"/>
    <property type="match status" value="1"/>
</dbReference>
<reference evidence="3" key="1">
    <citation type="submission" date="2018-05" db="EMBL/GenBank/DDBJ databases">
        <authorList>
            <person name="Strepis N."/>
        </authorList>
    </citation>
    <scope>NUCLEOTIDE SEQUENCE [LARGE SCALE GENOMIC DNA]</scope>
</reference>
<organism evidence="2 3">
    <name type="scientific">Trichococcus shcherbakoviae</name>
    <dbReference type="NCBI Taxonomy" id="2094020"/>
    <lineage>
        <taxon>Bacteria</taxon>
        <taxon>Bacillati</taxon>
        <taxon>Bacillota</taxon>
        <taxon>Bacilli</taxon>
        <taxon>Lactobacillales</taxon>
        <taxon>Carnobacteriaceae</taxon>
        <taxon>Trichococcus</taxon>
    </lineage>
</organism>
<evidence type="ECO:0000313" key="2">
    <source>
        <dbReference type="EMBL" id="SYZ78353.1"/>
    </source>
</evidence>
<dbReference type="PANTHER" id="PTHR30595">
    <property type="entry name" value="GLPR-RELATED TRANSCRIPTIONAL REPRESSOR"/>
    <property type="match status" value="1"/>
</dbReference>
<protein>
    <recommendedName>
        <fullName evidence="1">Schlafen AlbA-2 domain-containing protein</fullName>
    </recommendedName>
</protein>
<dbReference type="EMBL" id="UNRR01000018">
    <property type="protein sequence ID" value="SYZ78353.1"/>
    <property type="molecule type" value="Genomic_DNA"/>
</dbReference>
<dbReference type="InterPro" id="IPR007421">
    <property type="entry name" value="Schlafen_AlbA_2_dom"/>
</dbReference>